<dbReference type="InterPro" id="IPR055333">
    <property type="entry name" value="HISTONE_H2B_site"/>
</dbReference>
<comment type="function">
    <text evidence="1">Core component of nucleosome. Nucleosomes wrap and compact DNA into chromatin, limiting DNA accessibility to the cellular machineries which require DNA as a template. Histones thereby play a central role in transcription regulation, DNA repair, DNA replication and chromosomal stability. DNA accessibility is regulated via a complex set of post-translational modifications of histones, also called histone code, and nucleosome remodeling.</text>
</comment>
<comment type="subunit">
    <text evidence="5 10">The nucleosome is a histone octamer containing two molecules each of H2A, H2B, H3 and H4 assembled in one H3-H4 heterotetramer and two H2A-H2B heterodimers. The octamer wraps approximately 147 bp of DNA.</text>
</comment>
<reference evidence="14 15" key="1">
    <citation type="journal article" date="2018" name="Cell">
        <title>The Chara Genome: Secondary Complexity and Implications for Plant Terrestrialization.</title>
        <authorList>
            <person name="Nishiyama T."/>
            <person name="Sakayama H."/>
            <person name="Vries J.D."/>
            <person name="Buschmann H."/>
            <person name="Saint-Marcoux D."/>
            <person name="Ullrich K.K."/>
            <person name="Haas F.B."/>
            <person name="Vanderstraeten L."/>
            <person name="Becker D."/>
            <person name="Lang D."/>
            <person name="Vosolsobe S."/>
            <person name="Rombauts S."/>
            <person name="Wilhelmsson P.K.I."/>
            <person name="Janitza P."/>
            <person name="Kern R."/>
            <person name="Heyl A."/>
            <person name="Rumpler F."/>
            <person name="Villalobos L.I.A.C."/>
            <person name="Clay J.M."/>
            <person name="Skokan R."/>
            <person name="Toyoda A."/>
            <person name="Suzuki Y."/>
            <person name="Kagoshima H."/>
            <person name="Schijlen E."/>
            <person name="Tajeshwar N."/>
            <person name="Catarino B."/>
            <person name="Hetherington A.J."/>
            <person name="Saltykova A."/>
            <person name="Bonnot C."/>
            <person name="Breuninger H."/>
            <person name="Symeonidi A."/>
            <person name="Radhakrishnan G.V."/>
            <person name="Van Nieuwerburgh F."/>
            <person name="Deforce D."/>
            <person name="Chang C."/>
            <person name="Karol K.G."/>
            <person name="Hedrich R."/>
            <person name="Ulvskov P."/>
            <person name="Glockner G."/>
            <person name="Delwiche C.F."/>
            <person name="Petrasek J."/>
            <person name="Van de Peer Y."/>
            <person name="Friml J."/>
            <person name="Beilby M."/>
            <person name="Dolan L."/>
            <person name="Kohara Y."/>
            <person name="Sugano S."/>
            <person name="Fujiyama A."/>
            <person name="Delaux P.-M."/>
            <person name="Quint M."/>
            <person name="TheiBen G."/>
            <person name="Hagemann M."/>
            <person name="Harholt J."/>
            <person name="Dunand C."/>
            <person name="Zachgo S."/>
            <person name="Langdale J."/>
            <person name="Maumus F."/>
            <person name="Straeten D.V.D."/>
            <person name="Gould S.B."/>
            <person name="Rensing S.A."/>
        </authorList>
    </citation>
    <scope>NUCLEOTIDE SEQUENCE [LARGE SCALE GENOMIC DNA]</scope>
    <source>
        <strain evidence="14 15">S276</strain>
    </source>
</reference>
<comment type="subcellular location">
    <subcellularLocation>
        <location evidence="3">Chromosome</location>
    </subcellularLocation>
    <subcellularLocation>
        <location evidence="2 10">Nucleus</location>
    </subcellularLocation>
</comment>
<feature type="compositionally biased region" description="Basic and acidic residues" evidence="12">
    <location>
        <begin position="1"/>
        <end position="25"/>
    </location>
</feature>
<evidence type="ECO:0000256" key="8">
    <source>
        <dbReference type="ARBA" id="ARBA00023242"/>
    </source>
</evidence>
<evidence type="ECO:0000256" key="1">
    <source>
        <dbReference type="ARBA" id="ARBA00002001"/>
    </source>
</evidence>
<dbReference type="EMBL" id="BFEA01000065">
    <property type="protein sequence ID" value="GBG65725.1"/>
    <property type="molecule type" value="Genomic_DNA"/>
</dbReference>
<feature type="domain" description="Core Histone H2A/H2B/H3" evidence="13">
    <location>
        <begin position="20"/>
        <end position="101"/>
    </location>
</feature>
<evidence type="ECO:0000256" key="12">
    <source>
        <dbReference type="SAM" id="MobiDB-lite"/>
    </source>
</evidence>
<evidence type="ECO:0000256" key="4">
    <source>
        <dbReference type="ARBA" id="ARBA00006846"/>
    </source>
</evidence>
<sequence>MAPKEASKKAEKKPVKAEKKVVKEGGKKKKIKKSTETYKMYIYKVLKQVHPDTGISSKAMSIMNSFVNDIFEKLAAESSRLARYNKKPTITSREIQTAVRLILPGELAKHAVSEGTKATEKEEEERRLNEKREREALNKKLHDAMNARLDEMYEVVHGQKRSGNDGAPTMEKLLKEIEKLQLAQSTVVRNDGASTSRPPIRDDALLAKMMQEHEDMKGKLETAAVVNKRVELLEESVKAVKQQHEHALQEAEIWKKEALRYGNKRSWLATSLSSQLKMPLTTPRKSTLERPFVDPNQLAQLHTLEVNALKEMRLQELNRRCEAEQENARLKEKLAKRDAEREAPKSVFQQRLDAAGGSVAKSGRG</sequence>
<dbReference type="Proteomes" id="UP000265515">
    <property type="component" value="Unassembled WGS sequence"/>
</dbReference>
<dbReference type="FunFam" id="1.10.20.10:FF:000016">
    <property type="entry name" value="Histone H2B"/>
    <property type="match status" value="1"/>
</dbReference>
<keyword evidence="6 10" id="KW-0158">Chromosome</keyword>
<dbReference type="CDD" id="cd22910">
    <property type="entry name" value="HFD_H2B"/>
    <property type="match status" value="1"/>
</dbReference>
<gene>
    <name evidence="14" type="ORF">CBR_g52319</name>
</gene>
<evidence type="ECO:0000256" key="3">
    <source>
        <dbReference type="ARBA" id="ARBA00004286"/>
    </source>
</evidence>
<dbReference type="Pfam" id="PF00125">
    <property type="entry name" value="Histone"/>
    <property type="match status" value="1"/>
</dbReference>
<comment type="caution">
    <text evidence="14">The sequence shown here is derived from an EMBL/GenBank/DDBJ whole genome shotgun (WGS) entry which is preliminary data.</text>
</comment>
<protein>
    <recommendedName>
        <fullName evidence="10">Histone H2B</fullName>
    </recommendedName>
</protein>
<dbReference type="GO" id="GO:0030527">
    <property type="term" value="F:structural constituent of chromatin"/>
    <property type="evidence" value="ECO:0007669"/>
    <property type="project" value="InterPro"/>
</dbReference>
<dbReference type="Gene3D" id="1.10.20.10">
    <property type="entry name" value="Histone, subunit A"/>
    <property type="match status" value="1"/>
</dbReference>
<feature type="region of interest" description="Disordered" evidence="12">
    <location>
        <begin position="334"/>
        <end position="365"/>
    </location>
</feature>
<keyword evidence="8 10" id="KW-0539">Nucleus</keyword>
<dbReference type="AlphaFoldDB" id="A0A388K6P0"/>
<dbReference type="GO" id="GO:0005634">
    <property type="term" value="C:nucleus"/>
    <property type="evidence" value="ECO:0007669"/>
    <property type="project" value="UniProtKB-SubCell"/>
</dbReference>
<dbReference type="GO" id="GO:0000786">
    <property type="term" value="C:nucleosome"/>
    <property type="evidence" value="ECO:0007669"/>
    <property type="project" value="UniProtKB-KW"/>
</dbReference>
<evidence type="ECO:0000256" key="5">
    <source>
        <dbReference type="ARBA" id="ARBA00011538"/>
    </source>
</evidence>
<organism evidence="14 15">
    <name type="scientific">Chara braunii</name>
    <name type="common">Braun's stonewort</name>
    <dbReference type="NCBI Taxonomy" id="69332"/>
    <lineage>
        <taxon>Eukaryota</taxon>
        <taxon>Viridiplantae</taxon>
        <taxon>Streptophyta</taxon>
        <taxon>Charophyceae</taxon>
        <taxon>Charales</taxon>
        <taxon>Characeae</taxon>
        <taxon>Chara</taxon>
    </lineage>
</organism>
<evidence type="ECO:0000313" key="14">
    <source>
        <dbReference type="EMBL" id="GBG65725.1"/>
    </source>
</evidence>
<dbReference type="InterPro" id="IPR000558">
    <property type="entry name" value="Histone_H2B"/>
</dbReference>
<keyword evidence="9 10" id="KW-0544">Nucleosome core</keyword>
<accession>A0A388K6P0</accession>
<dbReference type="InterPro" id="IPR007125">
    <property type="entry name" value="H2A/H2B/H3"/>
</dbReference>
<feature type="compositionally biased region" description="Basic and acidic residues" evidence="12">
    <location>
        <begin position="334"/>
        <end position="344"/>
    </location>
</feature>
<evidence type="ECO:0000256" key="11">
    <source>
        <dbReference type="SAM" id="Coils"/>
    </source>
</evidence>
<dbReference type="GO" id="GO:0046982">
    <property type="term" value="F:protein heterodimerization activity"/>
    <property type="evidence" value="ECO:0007669"/>
    <property type="project" value="InterPro"/>
</dbReference>
<feature type="coiled-coil region" evidence="11">
    <location>
        <begin position="223"/>
        <end position="257"/>
    </location>
</feature>
<name>A0A388K6P0_CHABU</name>
<evidence type="ECO:0000256" key="7">
    <source>
        <dbReference type="ARBA" id="ARBA00023125"/>
    </source>
</evidence>
<feature type="region of interest" description="Disordered" evidence="12">
    <location>
        <begin position="111"/>
        <end position="132"/>
    </location>
</feature>
<dbReference type="PROSITE" id="PS00357">
    <property type="entry name" value="HISTONE_H2B"/>
    <property type="match status" value="1"/>
</dbReference>
<evidence type="ECO:0000313" key="15">
    <source>
        <dbReference type="Proteomes" id="UP000265515"/>
    </source>
</evidence>
<dbReference type="PANTHER" id="PTHR23428">
    <property type="entry name" value="HISTONE H2B"/>
    <property type="match status" value="1"/>
</dbReference>
<evidence type="ECO:0000256" key="9">
    <source>
        <dbReference type="ARBA" id="ARBA00023269"/>
    </source>
</evidence>
<dbReference type="OrthoDB" id="1166527at2759"/>
<dbReference type="InterPro" id="IPR009072">
    <property type="entry name" value="Histone-fold"/>
</dbReference>
<keyword evidence="7 10" id="KW-0238">DNA-binding</keyword>
<keyword evidence="11" id="KW-0175">Coiled coil</keyword>
<evidence type="ECO:0000256" key="2">
    <source>
        <dbReference type="ARBA" id="ARBA00004123"/>
    </source>
</evidence>
<proteinExistence type="inferred from homology"/>
<dbReference type="GO" id="GO:0003677">
    <property type="term" value="F:DNA binding"/>
    <property type="evidence" value="ECO:0007669"/>
    <property type="project" value="UniProtKB-KW"/>
</dbReference>
<dbReference type="SUPFAM" id="SSF47113">
    <property type="entry name" value="Histone-fold"/>
    <property type="match status" value="1"/>
</dbReference>
<dbReference type="SMART" id="SM00427">
    <property type="entry name" value="H2B"/>
    <property type="match status" value="1"/>
</dbReference>
<dbReference type="Gramene" id="GBG65725">
    <property type="protein sequence ID" value="GBG65725"/>
    <property type="gene ID" value="CBR_g52319"/>
</dbReference>
<keyword evidence="15" id="KW-1185">Reference proteome</keyword>
<comment type="similarity">
    <text evidence="4 10">Belongs to the histone H2B family.</text>
</comment>
<dbReference type="STRING" id="69332.A0A388K6P0"/>
<evidence type="ECO:0000259" key="13">
    <source>
        <dbReference type="Pfam" id="PF00125"/>
    </source>
</evidence>
<dbReference type="PRINTS" id="PR00621">
    <property type="entry name" value="HISTONEH2B"/>
</dbReference>
<feature type="region of interest" description="Disordered" evidence="12">
    <location>
        <begin position="1"/>
        <end position="29"/>
    </location>
</feature>
<evidence type="ECO:0000256" key="10">
    <source>
        <dbReference type="RuleBase" id="RU000451"/>
    </source>
</evidence>
<evidence type="ECO:0000256" key="6">
    <source>
        <dbReference type="ARBA" id="ARBA00022454"/>
    </source>
</evidence>